<feature type="transmembrane region" description="Helical" evidence="2">
    <location>
        <begin position="339"/>
        <end position="360"/>
    </location>
</feature>
<dbReference type="InterPro" id="IPR000620">
    <property type="entry name" value="EamA_dom"/>
</dbReference>
<feature type="region of interest" description="Disordered" evidence="1">
    <location>
        <begin position="1"/>
        <end position="66"/>
    </location>
</feature>
<feature type="transmembrane region" description="Helical" evidence="2">
    <location>
        <begin position="117"/>
        <end position="136"/>
    </location>
</feature>
<feature type="transmembrane region" description="Helical" evidence="2">
    <location>
        <begin position="248"/>
        <end position="266"/>
    </location>
</feature>
<dbReference type="GO" id="GO:0016020">
    <property type="term" value="C:membrane"/>
    <property type="evidence" value="ECO:0007669"/>
    <property type="project" value="InterPro"/>
</dbReference>
<accession>A0A9W7L8S3</accession>
<proteinExistence type="predicted"/>
<keyword evidence="2" id="KW-1133">Transmembrane helix</keyword>
<name>A0A9W7L8S3_9STRA</name>
<dbReference type="Proteomes" id="UP001165065">
    <property type="component" value="Unassembled WGS sequence"/>
</dbReference>
<feature type="transmembrane region" description="Helical" evidence="2">
    <location>
        <begin position="213"/>
        <end position="236"/>
    </location>
</feature>
<keyword evidence="2" id="KW-0812">Transmembrane</keyword>
<reference evidence="5" key="1">
    <citation type="journal article" date="2023" name="Commun. Biol.">
        <title>Genome analysis of Parmales, the sister group of diatoms, reveals the evolutionary specialization of diatoms from phago-mixotrophs to photoautotrophs.</title>
        <authorList>
            <person name="Ban H."/>
            <person name="Sato S."/>
            <person name="Yoshikawa S."/>
            <person name="Yamada K."/>
            <person name="Nakamura Y."/>
            <person name="Ichinomiya M."/>
            <person name="Sato N."/>
            <person name="Blanc-Mathieu R."/>
            <person name="Endo H."/>
            <person name="Kuwata A."/>
            <person name="Ogata H."/>
        </authorList>
    </citation>
    <scope>NUCLEOTIDE SEQUENCE [LARGE SCALE GENOMIC DNA]</scope>
</reference>
<dbReference type="AlphaFoldDB" id="A0A9W7L8S3"/>
<feature type="compositionally biased region" description="Acidic residues" evidence="1">
    <location>
        <begin position="37"/>
        <end position="46"/>
    </location>
</feature>
<feature type="domain" description="EamA" evidence="3">
    <location>
        <begin position="91"/>
        <end position="228"/>
    </location>
</feature>
<evidence type="ECO:0000313" key="5">
    <source>
        <dbReference type="Proteomes" id="UP001165065"/>
    </source>
</evidence>
<dbReference type="OrthoDB" id="195900at2759"/>
<feature type="transmembrane region" description="Helical" evidence="2">
    <location>
        <begin position="366"/>
        <end position="389"/>
    </location>
</feature>
<protein>
    <recommendedName>
        <fullName evidence="3">EamA domain-containing protein</fullName>
    </recommendedName>
</protein>
<organism evidence="4 5">
    <name type="scientific">Triparma columacea</name>
    <dbReference type="NCBI Taxonomy" id="722753"/>
    <lineage>
        <taxon>Eukaryota</taxon>
        <taxon>Sar</taxon>
        <taxon>Stramenopiles</taxon>
        <taxon>Ochrophyta</taxon>
        <taxon>Bolidophyceae</taxon>
        <taxon>Parmales</taxon>
        <taxon>Triparmaceae</taxon>
        <taxon>Triparma</taxon>
    </lineage>
</organism>
<evidence type="ECO:0000259" key="3">
    <source>
        <dbReference type="Pfam" id="PF00892"/>
    </source>
</evidence>
<feature type="transmembrane region" description="Helical" evidence="2">
    <location>
        <begin position="157"/>
        <end position="177"/>
    </location>
</feature>
<gene>
    <name evidence="4" type="ORF">TrCOL_g5628</name>
</gene>
<feature type="transmembrane region" description="Helical" evidence="2">
    <location>
        <begin position="314"/>
        <end position="332"/>
    </location>
</feature>
<comment type="caution">
    <text evidence="4">The sequence shown here is derived from an EMBL/GenBank/DDBJ whole genome shotgun (WGS) entry which is preliminary data.</text>
</comment>
<evidence type="ECO:0000313" key="4">
    <source>
        <dbReference type="EMBL" id="GMI40933.1"/>
    </source>
</evidence>
<dbReference type="Pfam" id="PF00892">
    <property type="entry name" value="EamA"/>
    <property type="match status" value="1"/>
</dbReference>
<keyword evidence="5" id="KW-1185">Reference proteome</keyword>
<evidence type="ECO:0000256" key="2">
    <source>
        <dbReference type="SAM" id="Phobius"/>
    </source>
</evidence>
<keyword evidence="2" id="KW-0472">Membrane</keyword>
<evidence type="ECO:0000256" key="1">
    <source>
        <dbReference type="SAM" id="MobiDB-lite"/>
    </source>
</evidence>
<feature type="compositionally biased region" description="Acidic residues" evidence="1">
    <location>
        <begin position="19"/>
        <end position="29"/>
    </location>
</feature>
<sequence>MENVDAPLISPTDFNPAREEDDGPLDETETIYYSSSESEEENDESESNNSTTQPLLNDDPLSPTLLPRSRLVSSTTLRLRQLRQKKNSRLGVLCLGMSVLIASSKDAVFKRIFTKSVHFNACNVLCGSNLIGLLTLPLIFKKDLTFAKVKQVKKRHWGIMFLATSLYSVLGPMFYLIGLQTSSVIDAAILSRLESLEFLILSTCFIPNSTLDLWAMINLLIILSGVVASIVTKPFFDPVTGYIDVDKGAVYIIAGGGCFVGSLLLTKRFLSDVPVGILGMFRVSMGTAVYHTQAVIRSDSNTAGYLNVSLWENLWWFALVYVTLFQAVWLFALQNAKSVHISVGTTGIFLLSIMWAYFIIPGTSLTGPQIISCAVIAFGVVSGIVRGIYQATKEKKKAARIKIKDDLVRDSEVGTRGVI</sequence>
<dbReference type="EMBL" id="BRYA01000139">
    <property type="protein sequence ID" value="GMI40933.1"/>
    <property type="molecule type" value="Genomic_DNA"/>
</dbReference>